<reference evidence="8 9" key="1">
    <citation type="journal article" date="2013" name="Genome Announc.">
        <title>Draft Genome Sequence of Streptomyces viridochromogenes Strain Tu57, Producer of Avilamycin.</title>
        <authorList>
            <person name="Gruning B.A."/>
            <person name="Erxleben A."/>
            <person name="Hahnlein A."/>
            <person name="Gunther S."/>
        </authorList>
    </citation>
    <scope>NUCLEOTIDE SEQUENCE [LARGE SCALE GENOMIC DNA]</scope>
    <source>
        <strain evidence="8 9">Tue57</strain>
    </source>
</reference>
<accession>L8PGA8</accession>
<dbReference type="Pfam" id="PF01565">
    <property type="entry name" value="FAD_binding_4"/>
    <property type="match status" value="1"/>
</dbReference>
<evidence type="ECO:0000256" key="5">
    <source>
        <dbReference type="ARBA" id="ARBA00023002"/>
    </source>
</evidence>
<dbReference type="Gene3D" id="3.40.462.20">
    <property type="match status" value="1"/>
</dbReference>
<evidence type="ECO:0000313" key="8">
    <source>
        <dbReference type="EMBL" id="ELS55450.1"/>
    </source>
</evidence>
<feature type="region of interest" description="Disordered" evidence="6">
    <location>
        <begin position="1"/>
        <end position="34"/>
    </location>
</feature>
<proteinExistence type="inferred from homology"/>
<evidence type="ECO:0000313" key="9">
    <source>
        <dbReference type="Proteomes" id="UP000011205"/>
    </source>
</evidence>
<name>L8PGA8_STRVR</name>
<dbReference type="PROSITE" id="PS00862">
    <property type="entry name" value="OX2_COVAL_FAD"/>
    <property type="match status" value="1"/>
</dbReference>
<dbReference type="InterPro" id="IPR050416">
    <property type="entry name" value="FAD-linked_Oxidoreductase"/>
</dbReference>
<dbReference type="Gene3D" id="3.30.465.10">
    <property type="match status" value="1"/>
</dbReference>
<feature type="domain" description="FAD-binding PCMH-type" evidence="7">
    <location>
        <begin position="77"/>
        <end position="245"/>
    </location>
</feature>
<evidence type="ECO:0000256" key="1">
    <source>
        <dbReference type="ARBA" id="ARBA00001974"/>
    </source>
</evidence>
<dbReference type="PATRIC" id="fig|1160705.3.peg.3660"/>
<gene>
    <name evidence="8" type="ORF">STVIR_3692</name>
</gene>
<dbReference type="PANTHER" id="PTHR42973:SF39">
    <property type="entry name" value="FAD-BINDING PCMH-TYPE DOMAIN-CONTAINING PROTEIN"/>
    <property type="match status" value="1"/>
</dbReference>
<protein>
    <submittedName>
        <fullName evidence="8">Putative FAD-dependent oxygenase</fullName>
    </submittedName>
</protein>
<evidence type="ECO:0000259" key="7">
    <source>
        <dbReference type="PROSITE" id="PS51387"/>
    </source>
</evidence>
<comment type="similarity">
    <text evidence="2">Belongs to the oxygen-dependent FAD-linked oxidoreductase family.</text>
</comment>
<keyword evidence="4" id="KW-0274">FAD</keyword>
<keyword evidence="5" id="KW-0560">Oxidoreductase</keyword>
<comment type="caution">
    <text evidence="8">The sequence shown here is derived from an EMBL/GenBank/DDBJ whole genome shotgun (WGS) entry which is preliminary data.</text>
</comment>
<evidence type="ECO:0000256" key="4">
    <source>
        <dbReference type="ARBA" id="ARBA00022827"/>
    </source>
</evidence>
<dbReference type="InterPro" id="IPR006094">
    <property type="entry name" value="Oxid_FAD_bind_N"/>
</dbReference>
<sequence length="508" mass="54103">MKGPKRPPHPPSKDPDGPALPASPPPSLRTRTAEDAMTASHHLNTPDLFALSEIHGPVLRPGEDGYADEVTGFNLAALHTPDVVVGATGVDDIVTALRWASATGTPVAVQSTGHGANFPIDHGLLISTTRMTDVRISPQERLATIAAGAKWRHVLDAAAPHGLAAPAGTSTDAGAVGYTLGGGLPVLGRAYGYAADLVRSFQVVTPDGTLRETDAEHEPELFWALRGGKGNVGVVTSMVCELLPLSTILGGGVYCPGEHAEALLRAWADWTRTVPDEMCSAFTLLRLPPIPEIPEPLRGGFWARVAIAWPGDPAEGERLLAPIRSAAPVAVDTVEEMPYAALDRIHLEPQDPLPGRESCALMRDLPPDAVRAFLDEVGPEVPDCPLLLVEIRHMGGALSRPARLEDAICARDANYFLETVGVMAAPPAAEAIERATASLHRAMAPYGTGRTMVNIHGTPGDESDRARAWTPEVYDRLRHDKSTYDPANLLRFGHTVPLGCRSDRPAPW</sequence>
<dbReference type="Gene3D" id="3.30.43.10">
    <property type="entry name" value="Uridine Diphospho-n-acetylenolpyruvylglucosamine Reductase, domain 2"/>
    <property type="match status" value="1"/>
</dbReference>
<keyword evidence="3" id="KW-0285">Flavoprotein</keyword>
<organism evidence="8 9">
    <name type="scientific">Streptomyces viridochromogenes Tue57</name>
    <dbReference type="NCBI Taxonomy" id="1160705"/>
    <lineage>
        <taxon>Bacteria</taxon>
        <taxon>Bacillati</taxon>
        <taxon>Actinomycetota</taxon>
        <taxon>Actinomycetes</taxon>
        <taxon>Kitasatosporales</taxon>
        <taxon>Streptomycetaceae</taxon>
        <taxon>Streptomyces</taxon>
    </lineage>
</organism>
<dbReference type="EMBL" id="AMLP01000114">
    <property type="protein sequence ID" value="ELS55450.1"/>
    <property type="molecule type" value="Genomic_DNA"/>
</dbReference>
<dbReference type="PANTHER" id="PTHR42973">
    <property type="entry name" value="BINDING OXIDOREDUCTASE, PUTATIVE (AFU_ORTHOLOGUE AFUA_1G17690)-RELATED"/>
    <property type="match status" value="1"/>
</dbReference>
<dbReference type="Proteomes" id="UP000011205">
    <property type="component" value="Unassembled WGS sequence"/>
</dbReference>
<dbReference type="GO" id="GO:0071949">
    <property type="term" value="F:FAD binding"/>
    <property type="evidence" value="ECO:0007669"/>
    <property type="project" value="InterPro"/>
</dbReference>
<dbReference type="InterPro" id="IPR016166">
    <property type="entry name" value="FAD-bd_PCMH"/>
</dbReference>
<comment type="cofactor">
    <cofactor evidence="1">
        <name>FAD</name>
        <dbReference type="ChEBI" id="CHEBI:57692"/>
    </cofactor>
</comment>
<dbReference type="AlphaFoldDB" id="L8PGA8"/>
<dbReference type="GO" id="GO:0016491">
    <property type="term" value="F:oxidoreductase activity"/>
    <property type="evidence" value="ECO:0007669"/>
    <property type="project" value="UniProtKB-KW"/>
</dbReference>
<evidence type="ECO:0000256" key="2">
    <source>
        <dbReference type="ARBA" id="ARBA00005466"/>
    </source>
</evidence>
<evidence type="ECO:0000256" key="6">
    <source>
        <dbReference type="SAM" id="MobiDB-lite"/>
    </source>
</evidence>
<evidence type="ECO:0000256" key="3">
    <source>
        <dbReference type="ARBA" id="ARBA00022630"/>
    </source>
</evidence>
<dbReference type="InterPro" id="IPR016167">
    <property type="entry name" value="FAD-bd_PCMH_sub1"/>
</dbReference>
<dbReference type="SUPFAM" id="SSF56176">
    <property type="entry name" value="FAD-binding/transporter-associated domain-like"/>
    <property type="match status" value="1"/>
</dbReference>
<dbReference type="InterPro" id="IPR036318">
    <property type="entry name" value="FAD-bd_PCMH-like_sf"/>
</dbReference>
<dbReference type="InterPro" id="IPR016169">
    <property type="entry name" value="FAD-bd_PCMH_sub2"/>
</dbReference>
<dbReference type="PROSITE" id="PS51387">
    <property type="entry name" value="FAD_PCMH"/>
    <property type="match status" value="1"/>
</dbReference>
<dbReference type="InterPro" id="IPR006093">
    <property type="entry name" value="Oxy_OxRdtase_FAD_BS"/>
</dbReference>